<dbReference type="EC" id="3.5.1.42" evidence="3"/>
<protein>
    <submittedName>
        <fullName evidence="3">Nicotinamide-nucleotide amidase</fullName>
        <ecNumber evidence="3">3.5.1.42</ecNumber>
    </submittedName>
</protein>
<proteinExistence type="predicted"/>
<dbReference type="GO" id="GO:0019159">
    <property type="term" value="F:nicotinamide-nucleotide amidase activity"/>
    <property type="evidence" value="ECO:0007669"/>
    <property type="project" value="UniProtKB-EC"/>
</dbReference>
<feature type="domain" description="CinA C-terminal" evidence="2">
    <location>
        <begin position="38"/>
        <end position="155"/>
    </location>
</feature>
<dbReference type="Proteomes" id="UP000560069">
    <property type="component" value="Unassembled WGS sequence"/>
</dbReference>
<feature type="region of interest" description="Disordered" evidence="1">
    <location>
        <begin position="1"/>
        <end position="31"/>
    </location>
</feature>
<evidence type="ECO:0000256" key="1">
    <source>
        <dbReference type="SAM" id="MobiDB-lite"/>
    </source>
</evidence>
<name>A0A7Z0E946_9MICC</name>
<dbReference type="InterPro" id="IPR008136">
    <property type="entry name" value="CinA_C"/>
</dbReference>
<dbReference type="AlphaFoldDB" id="A0A7Z0E946"/>
<evidence type="ECO:0000259" key="2">
    <source>
        <dbReference type="Pfam" id="PF02464"/>
    </source>
</evidence>
<dbReference type="EMBL" id="JACCFQ010000001">
    <property type="protein sequence ID" value="NYJ17236.1"/>
    <property type="molecule type" value="Genomic_DNA"/>
</dbReference>
<organism evidence="3 4">
    <name type="scientific">Nesterenkonia sandarakina</name>
    <dbReference type="NCBI Taxonomy" id="272918"/>
    <lineage>
        <taxon>Bacteria</taxon>
        <taxon>Bacillati</taxon>
        <taxon>Actinomycetota</taxon>
        <taxon>Actinomycetes</taxon>
        <taxon>Micrococcales</taxon>
        <taxon>Micrococcaceae</taxon>
        <taxon>Nesterenkonia</taxon>
    </lineage>
</organism>
<comment type="caution">
    <text evidence="3">The sequence shown here is derived from an EMBL/GenBank/DDBJ whole genome shotgun (WGS) entry which is preliminary data.</text>
</comment>
<sequence>MAEFSDQADERSEQPASLSGDADELARAAERATSPRGIIQTLAHRGLTLATAESLTAGGLSSRIAEVPGTSVALLGGVVAYASAVKRNVLGVDAQLLADRGAVDPDVAAAMARGAASCTGADIGIATTGVAGPEPHEGKPVGTVYLGLACRNSARERLELALPSGCAAAAAGLGPETADQWLSGSLRLELHGDRAAIRAASVEGALKLVEDFLATAPHGLGYSV</sequence>
<keyword evidence="4" id="KW-1185">Reference proteome</keyword>
<gene>
    <name evidence="3" type="ORF">HNR11_001770</name>
</gene>
<dbReference type="InterPro" id="IPR036653">
    <property type="entry name" value="CinA-like_C"/>
</dbReference>
<reference evidence="3 4" key="1">
    <citation type="submission" date="2020-07" db="EMBL/GenBank/DDBJ databases">
        <title>Sequencing the genomes of 1000 actinobacteria strains.</title>
        <authorList>
            <person name="Klenk H.-P."/>
        </authorList>
    </citation>
    <scope>NUCLEOTIDE SEQUENCE [LARGE SCALE GENOMIC DNA]</scope>
    <source>
        <strain evidence="3 4">DSM 15664</strain>
    </source>
</reference>
<dbReference type="RefSeq" id="WP_179442006.1">
    <property type="nucleotide sequence ID" value="NZ_BAAALK010000002.1"/>
</dbReference>
<evidence type="ECO:0000313" key="4">
    <source>
        <dbReference type="Proteomes" id="UP000560069"/>
    </source>
</evidence>
<evidence type="ECO:0000313" key="3">
    <source>
        <dbReference type="EMBL" id="NYJ17236.1"/>
    </source>
</evidence>
<dbReference type="NCBIfam" id="TIGR00199">
    <property type="entry name" value="PncC_domain"/>
    <property type="match status" value="1"/>
</dbReference>
<dbReference type="Gene3D" id="3.90.950.20">
    <property type="entry name" value="CinA-like"/>
    <property type="match status" value="1"/>
</dbReference>
<dbReference type="SUPFAM" id="SSF142433">
    <property type="entry name" value="CinA-like"/>
    <property type="match status" value="1"/>
</dbReference>
<keyword evidence="3" id="KW-0378">Hydrolase</keyword>
<dbReference type="Pfam" id="PF02464">
    <property type="entry name" value="CinA"/>
    <property type="match status" value="1"/>
</dbReference>
<accession>A0A7Z0E946</accession>